<dbReference type="PANTHER" id="PTHR13789:SF268">
    <property type="entry name" value="5-METHYLPHENAZINE-1-CARBOXYLATE 1-MONOOXYGENASE"/>
    <property type="match status" value="1"/>
</dbReference>
<dbReference type="InterPro" id="IPR050493">
    <property type="entry name" value="FAD-dep_Monooxygenase_BioMet"/>
</dbReference>
<gene>
    <name evidence="4" type="ORF">So717_31380</name>
</gene>
<reference evidence="4 5" key="1">
    <citation type="submission" date="2019-12" db="EMBL/GenBank/DDBJ databases">
        <title>Roseobacter cerasinus sp. nov., isolated from seawater around aquaculture.</title>
        <authorList>
            <person name="Muramatsu S."/>
            <person name="Takabe Y."/>
            <person name="Mori K."/>
            <person name="Takaichi S."/>
            <person name="Hanada S."/>
        </authorList>
    </citation>
    <scope>NUCLEOTIDE SEQUENCE [LARGE SCALE GENOMIC DNA]</scope>
    <source>
        <strain evidence="4 5">AI77</strain>
    </source>
</reference>
<feature type="domain" description="FAD-binding" evidence="3">
    <location>
        <begin position="3"/>
        <end position="359"/>
    </location>
</feature>
<dbReference type="EMBL" id="BLIV01000006">
    <property type="protein sequence ID" value="GFE51385.1"/>
    <property type="molecule type" value="Genomic_DNA"/>
</dbReference>
<keyword evidence="1" id="KW-0560">Oxidoreductase</keyword>
<dbReference type="AlphaFoldDB" id="A0A640VWT6"/>
<evidence type="ECO:0000256" key="1">
    <source>
        <dbReference type="ARBA" id="ARBA00023002"/>
    </source>
</evidence>
<dbReference type="GO" id="GO:0071949">
    <property type="term" value="F:FAD binding"/>
    <property type="evidence" value="ECO:0007669"/>
    <property type="project" value="InterPro"/>
</dbReference>
<sequence>MRKVVIAGAGIGGLTTALMLHQRGIDAVIVEQASDVREVGVGINTLPHAIAELVELGLLERLDAVGLRTRELRYLTRTGQEIWRELRGLHAGHDHPQFSIHRGRLQKLLYDAVIERLGPEAVITGFSLGGFVQDEGAVTSHFLDARDGSGSMSLRSEVLICADGIHSVGRRRFYPKEGPPSWAGVVMWRGAVDWPVWEDGETMAIAGGLAGKLVLYPIAPAKDGKQLMNWVVNVRIADGSVTPPPRDSWSKRASLARVLPYAKRFSVPGIDIEALVRASGDIFEYPMADRDPLPRWTNGRVTLLGDAAHPMYPVGSNGAAQAILDARCLADQLAQAAHPREALYRYEQARLPKTAEIVRTNRIGGPERVIDEVEKRSPAGFDDINAVMSLAEREAIVRGYAKMAGFAAKLERKSLAS</sequence>
<dbReference type="SUPFAM" id="SSF51905">
    <property type="entry name" value="FAD/NAD(P)-binding domain"/>
    <property type="match status" value="1"/>
</dbReference>
<dbReference type="RefSeq" id="WP_159979051.1">
    <property type="nucleotide sequence ID" value="NZ_BLIV01000006.1"/>
</dbReference>
<dbReference type="PRINTS" id="PR00420">
    <property type="entry name" value="RNGMNOXGNASE"/>
</dbReference>
<evidence type="ECO:0000313" key="4">
    <source>
        <dbReference type="EMBL" id="GFE51385.1"/>
    </source>
</evidence>
<organism evidence="4 5">
    <name type="scientific">Roseobacter cerasinus</name>
    <dbReference type="NCBI Taxonomy" id="2602289"/>
    <lineage>
        <taxon>Bacteria</taxon>
        <taxon>Pseudomonadati</taxon>
        <taxon>Pseudomonadota</taxon>
        <taxon>Alphaproteobacteria</taxon>
        <taxon>Rhodobacterales</taxon>
        <taxon>Roseobacteraceae</taxon>
        <taxon>Roseobacter</taxon>
    </lineage>
</organism>
<dbReference type="Gene3D" id="3.30.9.30">
    <property type="match status" value="1"/>
</dbReference>
<dbReference type="SUPFAM" id="SSF54373">
    <property type="entry name" value="FAD-linked reductases, C-terminal domain"/>
    <property type="match status" value="1"/>
</dbReference>
<dbReference type="OrthoDB" id="4230779at2"/>
<evidence type="ECO:0000313" key="5">
    <source>
        <dbReference type="Proteomes" id="UP000436522"/>
    </source>
</evidence>
<keyword evidence="5" id="KW-1185">Reference proteome</keyword>
<comment type="caution">
    <text evidence="4">The sequence shown here is derived from an EMBL/GenBank/DDBJ whole genome shotgun (WGS) entry which is preliminary data.</text>
</comment>
<protein>
    <submittedName>
        <fullName evidence="4">Salicylate 1-monooxygenase</fullName>
    </submittedName>
</protein>
<dbReference type="NCBIfam" id="NF005720">
    <property type="entry name" value="PRK07538.1"/>
    <property type="match status" value="1"/>
</dbReference>
<proteinExistence type="predicted"/>
<keyword evidence="2 4" id="KW-0503">Monooxygenase</keyword>
<dbReference type="PANTHER" id="PTHR13789">
    <property type="entry name" value="MONOOXYGENASE"/>
    <property type="match status" value="1"/>
</dbReference>
<dbReference type="Pfam" id="PF01494">
    <property type="entry name" value="FAD_binding_3"/>
    <property type="match status" value="1"/>
</dbReference>
<dbReference type="InterPro" id="IPR036188">
    <property type="entry name" value="FAD/NAD-bd_sf"/>
</dbReference>
<dbReference type="Gene3D" id="3.50.50.60">
    <property type="entry name" value="FAD/NAD(P)-binding domain"/>
    <property type="match status" value="1"/>
</dbReference>
<dbReference type="InterPro" id="IPR002938">
    <property type="entry name" value="FAD-bd"/>
</dbReference>
<name>A0A640VWT6_9RHOB</name>
<dbReference type="GO" id="GO:0004497">
    <property type="term" value="F:monooxygenase activity"/>
    <property type="evidence" value="ECO:0007669"/>
    <property type="project" value="UniProtKB-KW"/>
</dbReference>
<evidence type="ECO:0000259" key="3">
    <source>
        <dbReference type="Pfam" id="PF01494"/>
    </source>
</evidence>
<dbReference type="Proteomes" id="UP000436522">
    <property type="component" value="Unassembled WGS sequence"/>
</dbReference>
<accession>A0A640VWT6</accession>
<evidence type="ECO:0000256" key="2">
    <source>
        <dbReference type="ARBA" id="ARBA00023033"/>
    </source>
</evidence>